<dbReference type="AlphaFoldDB" id="X0VUE1"/>
<proteinExistence type="predicted"/>
<dbReference type="Pfam" id="PF14697">
    <property type="entry name" value="Fer4_21"/>
    <property type="match status" value="1"/>
</dbReference>
<dbReference type="InterPro" id="IPR017896">
    <property type="entry name" value="4Fe4S_Fe-S-bd"/>
</dbReference>
<accession>X0VUE1</accession>
<dbReference type="InterPro" id="IPR017900">
    <property type="entry name" value="4Fe4S_Fe_S_CS"/>
</dbReference>
<evidence type="ECO:0000256" key="1">
    <source>
        <dbReference type="ARBA" id="ARBA00023002"/>
    </source>
</evidence>
<dbReference type="GO" id="GO:0050661">
    <property type="term" value="F:NADP binding"/>
    <property type="evidence" value="ECO:0007669"/>
    <property type="project" value="TreeGrafter"/>
</dbReference>
<dbReference type="GO" id="GO:0006210">
    <property type="term" value="P:thymine catabolic process"/>
    <property type="evidence" value="ECO:0007669"/>
    <property type="project" value="TreeGrafter"/>
</dbReference>
<dbReference type="PANTHER" id="PTHR43073:SF2">
    <property type="entry name" value="DIHYDROPYRIMIDINE DEHYDROGENASE [NADP(+)]"/>
    <property type="match status" value="1"/>
</dbReference>
<gene>
    <name evidence="3" type="ORF">S01H1_54279</name>
</gene>
<reference evidence="3" key="1">
    <citation type="journal article" date="2014" name="Front. Microbiol.">
        <title>High frequency of phylogenetically diverse reductive dehalogenase-homologous genes in deep subseafloor sedimentary metagenomes.</title>
        <authorList>
            <person name="Kawai M."/>
            <person name="Futagami T."/>
            <person name="Toyoda A."/>
            <person name="Takaki Y."/>
            <person name="Nishi S."/>
            <person name="Hori S."/>
            <person name="Arai W."/>
            <person name="Tsubouchi T."/>
            <person name="Morono Y."/>
            <person name="Uchiyama I."/>
            <person name="Ito T."/>
            <person name="Fujiyama A."/>
            <person name="Inagaki F."/>
            <person name="Takami H."/>
        </authorList>
    </citation>
    <scope>NUCLEOTIDE SEQUENCE</scope>
    <source>
        <strain evidence="3">Expedition CK06-06</strain>
    </source>
</reference>
<dbReference type="GO" id="GO:0002058">
    <property type="term" value="F:uracil binding"/>
    <property type="evidence" value="ECO:0007669"/>
    <property type="project" value="TreeGrafter"/>
</dbReference>
<organism evidence="3">
    <name type="scientific">marine sediment metagenome</name>
    <dbReference type="NCBI Taxonomy" id="412755"/>
    <lineage>
        <taxon>unclassified sequences</taxon>
        <taxon>metagenomes</taxon>
        <taxon>ecological metagenomes</taxon>
    </lineage>
</organism>
<feature type="domain" description="4Fe-4S ferredoxin-type" evidence="2">
    <location>
        <begin position="79"/>
        <end position="108"/>
    </location>
</feature>
<dbReference type="GO" id="GO:0017113">
    <property type="term" value="F:dihydropyrimidine dehydrogenase (NADP+) activity"/>
    <property type="evidence" value="ECO:0007669"/>
    <property type="project" value="TreeGrafter"/>
</dbReference>
<dbReference type="PANTHER" id="PTHR43073">
    <property type="entry name" value="DIHYDROPYRIMIDINE DEHYDROGENASE [NADP(+)]"/>
    <property type="match status" value="1"/>
</dbReference>
<dbReference type="EMBL" id="BARS01035205">
    <property type="protein sequence ID" value="GAG16058.1"/>
    <property type="molecule type" value="Genomic_DNA"/>
</dbReference>
<sequence>GFEIISKLKKGLSQYIDKKGYTSPADLVGKALPWIRTFPDLDLEVKLVASIDPGQCNGCGICVKACQSGGFDALELVDDVAVVNFYKCDGCGLCVGVCPLGIVTMERADRVSE</sequence>
<evidence type="ECO:0000313" key="3">
    <source>
        <dbReference type="EMBL" id="GAG16058.1"/>
    </source>
</evidence>
<protein>
    <recommendedName>
        <fullName evidence="2">4Fe-4S ferredoxin-type domain-containing protein</fullName>
    </recommendedName>
</protein>
<feature type="domain" description="4Fe-4S ferredoxin-type" evidence="2">
    <location>
        <begin position="47"/>
        <end position="76"/>
    </location>
</feature>
<name>X0VUE1_9ZZZZ</name>
<feature type="non-terminal residue" evidence="3">
    <location>
        <position position="1"/>
    </location>
</feature>
<dbReference type="PROSITE" id="PS51379">
    <property type="entry name" value="4FE4S_FER_2"/>
    <property type="match status" value="2"/>
</dbReference>
<evidence type="ECO:0000259" key="2">
    <source>
        <dbReference type="PROSITE" id="PS51379"/>
    </source>
</evidence>
<keyword evidence="1" id="KW-0560">Oxidoreductase</keyword>
<dbReference type="Gene3D" id="3.30.70.20">
    <property type="match status" value="1"/>
</dbReference>
<dbReference type="PROSITE" id="PS00198">
    <property type="entry name" value="4FE4S_FER_1"/>
    <property type="match status" value="1"/>
</dbReference>
<dbReference type="GO" id="GO:0006212">
    <property type="term" value="P:uracil catabolic process"/>
    <property type="evidence" value="ECO:0007669"/>
    <property type="project" value="TreeGrafter"/>
</dbReference>
<comment type="caution">
    <text evidence="3">The sequence shown here is derived from an EMBL/GenBank/DDBJ whole genome shotgun (WGS) entry which is preliminary data.</text>
</comment>
<dbReference type="SUPFAM" id="SSF54862">
    <property type="entry name" value="4Fe-4S ferredoxins"/>
    <property type="match status" value="1"/>
</dbReference>